<sequence>MSDHHHHHEHNNHEHNERLLKYYQFTESSNVLSPIPAAETQIAQIHLKKIRSNDRVQLKATIEWNIKPTAATFTFTTATFSIWRDHIGVINGGTLVCQYSDTNSATAVGTFPITTTFVCTDTNVPNGAHNYFLTVFAVGNAPSNAIVQLHFDGSVIDENE</sequence>
<dbReference type="RefSeq" id="WP_347438867.1">
    <property type="nucleotide sequence ID" value="NZ_CP089291.1"/>
</dbReference>
<evidence type="ECO:0000313" key="1">
    <source>
        <dbReference type="EMBL" id="UOF92181.1"/>
    </source>
</evidence>
<keyword evidence="2" id="KW-1185">Reference proteome</keyword>
<reference evidence="1" key="1">
    <citation type="submission" date="2021-12" db="EMBL/GenBank/DDBJ databases">
        <title>Alicyclobacillaceae gen. nov., sp. nov., isolated from chalcocite enrichment system.</title>
        <authorList>
            <person name="Jiang Z."/>
        </authorList>
    </citation>
    <scope>NUCLEOTIDE SEQUENCE</scope>
    <source>
        <strain evidence="1">MYW30-H2</strain>
    </source>
</reference>
<name>A0ABY4CSG0_9BACL</name>
<dbReference type="Proteomes" id="UP000830167">
    <property type="component" value="Chromosome"/>
</dbReference>
<gene>
    <name evidence="1" type="ORF">LSG31_08410</name>
</gene>
<accession>A0ABY4CSG0</accession>
<evidence type="ECO:0000313" key="2">
    <source>
        <dbReference type="Proteomes" id="UP000830167"/>
    </source>
</evidence>
<protein>
    <submittedName>
        <fullName evidence="1">Uncharacterized protein</fullName>
    </submittedName>
</protein>
<dbReference type="EMBL" id="CP089291">
    <property type="protein sequence ID" value="UOF92181.1"/>
    <property type="molecule type" value="Genomic_DNA"/>
</dbReference>
<proteinExistence type="predicted"/>
<organism evidence="1 2">
    <name type="scientific">Fodinisporobacter ferrooxydans</name>
    <dbReference type="NCBI Taxonomy" id="2901836"/>
    <lineage>
        <taxon>Bacteria</taxon>
        <taxon>Bacillati</taxon>
        <taxon>Bacillota</taxon>
        <taxon>Bacilli</taxon>
        <taxon>Bacillales</taxon>
        <taxon>Alicyclobacillaceae</taxon>
        <taxon>Fodinisporobacter</taxon>
    </lineage>
</organism>